<dbReference type="AlphaFoldDB" id="A0A0C3BDC8"/>
<evidence type="ECO:0000313" key="2">
    <source>
        <dbReference type="Proteomes" id="UP000053424"/>
    </source>
</evidence>
<reference evidence="1 2" key="1">
    <citation type="submission" date="2014-04" db="EMBL/GenBank/DDBJ databases">
        <authorList>
            <consortium name="DOE Joint Genome Institute"/>
            <person name="Kuo A."/>
            <person name="Gay G."/>
            <person name="Dore J."/>
            <person name="Kohler A."/>
            <person name="Nagy L.G."/>
            <person name="Floudas D."/>
            <person name="Copeland A."/>
            <person name="Barry K.W."/>
            <person name="Cichocki N."/>
            <person name="Veneault-Fourrey C."/>
            <person name="LaButti K."/>
            <person name="Lindquist E.A."/>
            <person name="Lipzen A."/>
            <person name="Lundell T."/>
            <person name="Morin E."/>
            <person name="Murat C."/>
            <person name="Sun H."/>
            <person name="Tunlid A."/>
            <person name="Henrissat B."/>
            <person name="Grigoriev I.V."/>
            <person name="Hibbett D.S."/>
            <person name="Martin F."/>
            <person name="Nordberg H.P."/>
            <person name="Cantor M.N."/>
            <person name="Hua S.X."/>
        </authorList>
    </citation>
    <scope>NUCLEOTIDE SEQUENCE [LARGE SCALE GENOMIC DNA]</scope>
    <source>
        <strain evidence="2">h7</strain>
    </source>
</reference>
<dbReference type="HOGENOM" id="CLU_844826_0_0_1"/>
<dbReference type="EMBL" id="KN831852">
    <property type="protein sequence ID" value="KIM34825.1"/>
    <property type="molecule type" value="Genomic_DNA"/>
</dbReference>
<accession>A0A0C3BDC8</accession>
<proteinExistence type="predicted"/>
<reference evidence="2" key="2">
    <citation type="submission" date="2015-01" db="EMBL/GenBank/DDBJ databases">
        <title>Evolutionary Origins and Diversification of the Mycorrhizal Mutualists.</title>
        <authorList>
            <consortium name="DOE Joint Genome Institute"/>
            <consortium name="Mycorrhizal Genomics Consortium"/>
            <person name="Kohler A."/>
            <person name="Kuo A."/>
            <person name="Nagy L.G."/>
            <person name="Floudas D."/>
            <person name="Copeland A."/>
            <person name="Barry K.W."/>
            <person name="Cichocki N."/>
            <person name="Veneault-Fourrey C."/>
            <person name="LaButti K."/>
            <person name="Lindquist E.A."/>
            <person name="Lipzen A."/>
            <person name="Lundell T."/>
            <person name="Morin E."/>
            <person name="Murat C."/>
            <person name="Riley R."/>
            <person name="Ohm R."/>
            <person name="Sun H."/>
            <person name="Tunlid A."/>
            <person name="Henrissat B."/>
            <person name="Grigoriev I.V."/>
            <person name="Hibbett D.S."/>
            <person name="Martin F."/>
        </authorList>
    </citation>
    <scope>NUCLEOTIDE SEQUENCE [LARGE SCALE GENOMIC DNA]</scope>
    <source>
        <strain evidence="2">h7</strain>
    </source>
</reference>
<protein>
    <submittedName>
        <fullName evidence="1">Uncharacterized protein</fullName>
    </submittedName>
</protein>
<dbReference type="Proteomes" id="UP000053424">
    <property type="component" value="Unassembled WGS sequence"/>
</dbReference>
<organism evidence="1 2">
    <name type="scientific">Hebeloma cylindrosporum</name>
    <dbReference type="NCBI Taxonomy" id="76867"/>
    <lineage>
        <taxon>Eukaryota</taxon>
        <taxon>Fungi</taxon>
        <taxon>Dikarya</taxon>
        <taxon>Basidiomycota</taxon>
        <taxon>Agaricomycotina</taxon>
        <taxon>Agaricomycetes</taxon>
        <taxon>Agaricomycetidae</taxon>
        <taxon>Agaricales</taxon>
        <taxon>Agaricineae</taxon>
        <taxon>Hymenogastraceae</taxon>
        <taxon>Hebeloma</taxon>
    </lineage>
</organism>
<evidence type="ECO:0000313" key="1">
    <source>
        <dbReference type="EMBL" id="KIM34825.1"/>
    </source>
</evidence>
<keyword evidence="2" id="KW-1185">Reference proteome</keyword>
<dbReference type="OrthoDB" id="2657091at2759"/>
<name>A0A0C3BDC8_HEBCY</name>
<gene>
    <name evidence="1" type="ORF">M413DRAFT_32988</name>
</gene>
<sequence>METRSRKAALILQSTVKQLDIFSTVTVTNYKDGKGIICLYEPAAIQKTLNTLSHAKLVKDVHSFHMAVDYLNSTNIVKAHSLFLQSSAQRLGDLEVDIRGISTLQALRLFEGVHFPYLYSFSTRTLPHEGLRGFLDRHTTIIDLMLGPCPQFPCPLESVPPLPHLFSVEGAAKCISPLVSDRTTRIFSQRTSVQDQSHLQLFQDLLVANSFVVNFSLEYHPADTKFLKDLVSAMPAVSALRLIEFPIDGKVPLPRGAYPWGARNWGTQFRALTRMTRFFLKSTDMLIKDPGNEVEERDLIRSWSGDTGEKHELLKEIYLWYGYGPEIAF</sequence>